<keyword evidence="4" id="KW-0547">Nucleotide-binding</keyword>
<dbReference type="Pfam" id="PF00176">
    <property type="entry name" value="SNF2-rel_dom"/>
    <property type="match status" value="1"/>
</dbReference>
<dbReference type="InterPro" id="IPR000330">
    <property type="entry name" value="SNF2_N"/>
</dbReference>
<protein>
    <submittedName>
        <fullName evidence="4">DEAD/DEAH box helicase</fullName>
    </submittedName>
</protein>
<reference evidence="4" key="1">
    <citation type="submission" date="2022-10" db="EMBL/GenBank/DDBJ databases">
        <title>Characterization and whole genome sequencing of a new Roseateles species, isolated from fresh water.</title>
        <authorList>
            <person name="Guliayeva D.Y."/>
            <person name="Akhremchuk A.E."/>
            <person name="Sikolenko M.A."/>
            <person name="Valentovich L.N."/>
            <person name="Sidarenka A.V."/>
        </authorList>
    </citation>
    <scope>NUCLEOTIDE SEQUENCE</scope>
    <source>
        <strain evidence="4">BIM B-1768</strain>
    </source>
</reference>
<dbReference type="Pfam" id="PF00271">
    <property type="entry name" value="Helicase_C"/>
    <property type="match status" value="1"/>
</dbReference>
<gene>
    <name evidence="4" type="ORF">N4261_25875</name>
</gene>
<dbReference type="InterPro" id="IPR038718">
    <property type="entry name" value="SNF2-like_sf"/>
</dbReference>
<accession>A0ABY6B298</accession>
<dbReference type="GO" id="GO:0004386">
    <property type="term" value="F:helicase activity"/>
    <property type="evidence" value="ECO:0007669"/>
    <property type="project" value="UniProtKB-KW"/>
</dbReference>
<dbReference type="InterPro" id="IPR001650">
    <property type="entry name" value="Helicase_C-like"/>
</dbReference>
<keyword evidence="1" id="KW-0378">Hydrolase</keyword>
<dbReference type="RefSeq" id="WP_261758123.1">
    <property type="nucleotide sequence ID" value="NZ_CP104562.2"/>
</dbReference>
<keyword evidence="4" id="KW-0067">ATP-binding</keyword>
<evidence type="ECO:0000313" key="5">
    <source>
        <dbReference type="Proteomes" id="UP001064933"/>
    </source>
</evidence>
<evidence type="ECO:0000259" key="3">
    <source>
        <dbReference type="PROSITE" id="PS51194"/>
    </source>
</evidence>
<sequence length="768" mass="85132">MTSLPPQLILQTLNRGDGLLGMRPHGKMGPRADQVTLVRLGRWPEAEADRKTWEQLPLRPVDPEMLQWRDAAFGRALTPCWTLEQEEFFADFAAEQVPQLRALGWEVEFLPGFAHHSQAIDAWRLEVGAEADDEASPAPERVQTLGLSRRKGSWLMSLGVVVQGERVDLAPLIWNLLKRDRRWLSAEAIGTIDDDAVISLRAPGGRRLHATAAPLKQLMLNLLEVLVVQRSRRGAIPLTSWEAARLSLLAGSDSRWQVVGADELRAMWLRLQSAGPPPPQPQPDGLGIQLRPYQLQGLAWLQYLARQSLGGILADDMGLGKTAQALAHLWVERQAGRLQQPALVVAPTSLMFNWAEEAARIAPGLRVAALTDPDQRRAVLADLGQVDLLLCSYGLVWRELRALTRHRFSVLVLDEAQAVKNPRSRAARALRRLDAGQRLVLTGTPLENHLGELWTQFDFLMPGYLGDSRSFAKHWRKPIEVSGSAQRARQLAARVRPFILRRLKSEVATELPPLTVLTVRIPLQGRQRQLYESVRIGADHLVRRVLAQQKVFGDGLISVLDAMLKLRQVCCDPRLVPGLAVPTGMETAKLDWLRAHVPEFIAQGRRVLVFSQFTGMLSLVEAAMTEAGVPLLSLTGATAEGKRGDLVRRFQAEEVPLMLVSLKAGGVGLNLTAADTVIQVDPWWNPAVDAQAQARAHRLGQTRPVFAHQLVIEGSIEERMLELQARKRTLADGMLGSDTGEQLEKFSPAEIERLLAPLLDEADPDDDA</sequence>
<keyword evidence="5" id="KW-1185">Reference proteome</keyword>
<keyword evidence="4" id="KW-0347">Helicase</keyword>
<dbReference type="PROSITE" id="PS51194">
    <property type="entry name" value="HELICASE_CTER"/>
    <property type="match status" value="1"/>
</dbReference>
<evidence type="ECO:0000313" key="4">
    <source>
        <dbReference type="EMBL" id="UXH78336.1"/>
    </source>
</evidence>
<feature type="domain" description="Helicase C-terminal" evidence="3">
    <location>
        <begin position="589"/>
        <end position="747"/>
    </location>
</feature>
<evidence type="ECO:0000256" key="1">
    <source>
        <dbReference type="ARBA" id="ARBA00022801"/>
    </source>
</evidence>
<feature type="domain" description="Helicase ATP-binding" evidence="2">
    <location>
        <begin position="302"/>
        <end position="463"/>
    </location>
</feature>
<dbReference type="InterPro" id="IPR027417">
    <property type="entry name" value="P-loop_NTPase"/>
</dbReference>
<dbReference type="CDD" id="cd18793">
    <property type="entry name" value="SF2_C_SNF"/>
    <property type="match status" value="1"/>
</dbReference>
<dbReference type="PANTHER" id="PTHR10799">
    <property type="entry name" value="SNF2/RAD54 HELICASE FAMILY"/>
    <property type="match status" value="1"/>
</dbReference>
<dbReference type="EMBL" id="CP104562">
    <property type="protein sequence ID" value="UXH78336.1"/>
    <property type="molecule type" value="Genomic_DNA"/>
</dbReference>
<dbReference type="InterPro" id="IPR014001">
    <property type="entry name" value="Helicase_ATP-bd"/>
</dbReference>
<dbReference type="SMART" id="SM00487">
    <property type="entry name" value="DEXDc"/>
    <property type="match status" value="1"/>
</dbReference>
<name>A0ABY6B298_9BURK</name>
<organism evidence="4 5">
    <name type="scientific">Roseateles amylovorans</name>
    <dbReference type="NCBI Taxonomy" id="2978473"/>
    <lineage>
        <taxon>Bacteria</taxon>
        <taxon>Pseudomonadati</taxon>
        <taxon>Pseudomonadota</taxon>
        <taxon>Betaproteobacteria</taxon>
        <taxon>Burkholderiales</taxon>
        <taxon>Sphaerotilaceae</taxon>
        <taxon>Roseateles</taxon>
    </lineage>
</organism>
<dbReference type="PROSITE" id="PS51192">
    <property type="entry name" value="HELICASE_ATP_BIND_1"/>
    <property type="match status" value="1"/>
</dbReference>
<dbReference type="Gene3D" id="3.40.50.10810">
    <property type="entry name" value="Tandem AAA-ATPase domain"/>
    <property type="match status" value="1"/>
</dbReference>
<proteinExistence type="predicted"/>
<dbReference type="InterPro" id="IPR049730">
    <property type="entry name" value="SNF2/RAD54-like_C"/>
</dbReference>
<dbReference type="Proteomes" id="UP001064933">
    <property type="component" value="Chromosome"/>
</dbReference>
<dbReference type="SUPFAM" id="SSF52540">
    <property type="entry name" value="P-loop containing nucleoside triphosphate hydrolases"/>
    <property type="match status" value="2"/>
</dbReference>
<evidence type="ECO:0000259" key="2">
    <source>
        <dbReference type="PROSITE" id="PS51192"/>
    </source>
</evidence>
<dbReference type="Gene3D" id="3.40.50.300">
    <property type="entry name" value="P-loop containing nucleotide triphosphate hydrolases"/>
    <property type="match status" value="1"/>
</dbReference>
<dbReference type="SMART" id="SM00490">
    <property type="entry name" value="HELICc"/>
    <property type="match status" value="1"/>
</dbReference>